<dbReference type="NCBIfam" id="TIGR01262">
    <property type="entry name" value="maiA"/>
    <property type="match status" value="1"/>
</dbReference>
<dbReference type="SFLD" id="SFLDS00019">
    <property type="entry name" value="Glutathione_Transferase_(cytos"/>
    <property type="match status" value="1"/>
</dbReference>
<feature type="domain" description="GST N-terminal" evidence="2">
    <location>
        <begin position="2"/>
        <end position="83"/>
    </location>
</feature>
<dbReference type="CDD" id="cd03042">
    <property type="entry name" value="GST_N_Zeta"/>
    <property type="match status" value="1"/>
</dbReference>
<dbReference type="SFLD" id="SFLDG00358">
    <property type="entry name" value="Main_(cytGST)"/>
    <property type="match status" value="1"/>
</dbReference>
<dbReference type="CDD" id="cd03191">
    <property type="entry name" value="GST_C_Zeta"/>
    <property type="match status" value="1"/>
</dbReference>
<dbReference type="Pfam" id="PF13417">
    <property type="entry name" value="GST_N_3"/>
    <property type="match status" value="1"/>
</dbReference>
<organism evidence="4 5">
    <name type="scientific">Acidocella aminolytica 101 = DSM 11237</name>
    <dbReference type="NCBI Taxonomy" id="1120923"/>
    <lineage>
        <taxon>Bacteria</taxon>
        <taxon>Pseudomonadati</taxon>
        <taxon>Pseudomonadota</taxon>
        <taxon>Alphaproteobacteria</taxon>
        <taxon>Acetobacterales</taxon>
        <taxon>Acidocellaceae</taxon>
        <taxon>Acidocella</taxon>
    </lineage>
</organism>
<evidence type="ECO:0000313" key="5">
    <source>
        <dbReference type="Proteomes" id="UP000032668"/>
    </source>
</evidence>
<dbReference type="FunFam" id="1.20.1050.10:FF:000017">
    <property type="entry name" value="Maleylacetoacetate isomerase"/>
    <property type="match status" value="1"/>
</dbReference>
<dbReference type="Gene3D" id="1.20.1050.10">
    <property type="match status" value="1"/>
</dbReference>
<dbReference type="InterPro" id="IPR036249">
    <property type="entry name" value="Thioredoxin-like_sf"/>
</dbReference>
<feature type="domain" description="GST C-terminal" evidence="3">
    <location>
        <begin position="88"/>
        <end position="212"/>
    </location>
</feature>
<name>A0A0D6PGX4_9PROT</name>
<dbReference type="InterPro" id="IPR010987">
    <property type="entry name" value="Glutathione-S-Trfase_C-like"/>
</dbReference>
<proteinExistence type="inferred from homology"/>
<dbReference type="AlphaFoldDB" id="A0A0D6PGX4"/>
<dbReference type="PROSITE" id="PS50404">
    <property type="entry name" value="GST_NTER"/>
    <property type="match status" value="1"/>
</dbReference>
<keyword evidence="4" id="KW-0413">Isomerase</keyword>
<dbReference type="OrthoDB" id="509852at2"/>
<dbReference type="RefSeq" id="WP_048879304.1">
    <property type="nucleotide sequence ID" value="NZ_BANC01000061.1"/>
</dbReference>
<dbReference type="InterPro" id="IPR040079">
    <property type="entry name" value="Glutathione_S-Trfase"/>
</dbReference>
<evidence type="ECO:0000313" key="4">
    <source>
        <dbReference type="EMBL" id="GAN80912.1"/>
    </source>
</evidence>
<dbReference type="GO" id="GO:0006749">
    <property type="term" value="P:glutathione metabolic process"/>
    <property type="evidence" value="ECO:0007669"/>
    <property type="project" value="TreeGrafter"/>
</dbReference>
<dbReference type="InterPro" id="IPR004046">
    <property type="entry name" value="GST_C"/>
</dbReference>
<evidence type="ECO:0000259" key="3">
    <source>
        <dbReference type="PROSITE" id="PS50405"/>
    </source>
</evidence>
<dbReference type="GO" id="GO:0005737">
    <property type="term" value="C:cytoplasm"/>
    <property type="evidence" value="ECO:0007669"/>
    <property type="project" value="InterPro"/>
</dbReference>
<dbReference type="InterPro" id="IPR036282">
    <property type="entry name" value="Glutathione-S-Trfase_C_sf"/>
</dbReference>
<dbReference type="SUPFAM" id="SSF47616">
    <property type="entry name" value="GST C-terminal domain-like"/>
    <property type="match status" value="1"/>
</dbReference>
<dbReference type="GO" id="GO:0016034">
    <property type="term" value="F:maleylacetoacetate isomerase activity"/>
    <property type="evidence" value="ECO:0007669"/>
    <property type="project" value="TreeGrafter"/>
</dbReference>
<evidence type="ECO:0000259" key="2">
    <source>
        <dbReference type="PROSITE" id="PS50404"/>
    </source>
</evidence>
<dbReference type="PROSITE" id="PS50405">
    <property type="entry name" value="GST_CTER"/>
    <property type="match status" value="1"/>
</dbReference>
<dbReference type="PANTHER" id="PTHR42673">
    <property type="entry name" value="MALEYLACETOACETATE ISOMERASE"/>
    <property type="match status" value="1"/>
</dbReference>
<keyword evidence="5" id="KW-1185">Reference proteome</keyword>
<comment type="similarity">
    <text evidence="1">Belongs to the GST superfamily. Zeta family.</text>
</comment>
<dbReference type="InterPro" id="IPR005955">
    <property type="entry name" value="GST_Zeta"/>
</dbReference>
<dbReference type="GO" id="GO:0006559">
    <property type="term" value="P:L-phenylalanine catabolic process"/>
    <property type="evidence" value="ECO:0007669"/>
    <property type="project" value="TreeGrafter"/>
</dbReference>
<dbReference type="EMBL" id="BANC01000061">
    <property type="protein sequence ID" value="GAN80912.1"/>
    <property type="molecule type" value="Genomic_DNA"/>
</dbReference>
<sequence length="215" mass="23671">MVERTLHGYYRSTAAYRVRIALLLKGLSVTHVPVHLRKGEQHGEAYRALNPLALVPWFSEEGVALGQSLAIIEYLEEAHPTPSLLPSNLAARAYAREIACIIACDIHPVGNLRVLGKLSADYRESGEGRAAWNRHWMEAGFTAIEARLRKTAGRFAVGDEPGLADLCIVPQLYNARRFGLDLTPYPGLCRVDEAAHSLPAFINAAPENQSDFEKG</sequence>
<evidence type="ECO:0000256" key="1">
    <source>
        <dbReference type="ARBA" id="ARBA00010007"/>
    </source>
</evidence>
<dbReference type="InterPro" id="IPR034330">
    <property type="entry name" value="GST_Zeta_C"/>
</dbReference>
<dbReference type="SUPFAM" id="SSF52833">
    <property type="entry name" value="Thioredoxin-like"/>
    <property type="match status" value="1"/>
</dbReference>
<reference evidence="4 5" key="1">
    <citation type="submission" date="2012-11" db="EMBL/GenBank/DDBJ databases">
        <title>Whole genome sequence of Acidocella aminolytica 101 = DSM 11237.</title>
        <authorList>
            <person name="Azuma Y."/>
            <person name="Higashiura N."/>
            <person name="Hirakawa H."/>
            <person name="Matsushita K."/>
        </authorList>
    </citation>
    <scope>NUCLEOTIDE SEQUENCE [LARGE SCALE GENOMIC DNA]</scope>
    <source>
        <strain evidence="5">101 / DSM 11237</strain>
    </source>
</reference>
<dbReference type="GO" id="GO:0004364">
    <property type="term" value="F:glutathione transferase activity"/>
    <property type="evidence" value="ECO:0007669"/>
    <property type="project" value="TreeGrafter"/>
</dbReference>
<dbReference type="PANTHER" id="PTHR42673:SF4">
    <property type="entry name" value="MALEYLACETOACETATE ISOMERASE"/>
    <property type="match status" value="1"/>
</dbReference>
<dbReference type="Proteomes" id="UP000032668">
    <property type="component" value="Unassembled WGS sequence"/>
</dbReference>
<dbReference type="InterPro" id="IPR034333">
    <property type="entry name" value="GST_Zeta_N"/>
</dbReference>
<dbReference type="InterPro" id="IPR004045">
    <property type="entry name" value="Glutathione_S-Trfase_N"/>
</dbReference>
<dbReference type="Pfam" id="PF00043">
    <property type="entry name" value="GST_C"/>
    <property type="match status" value="1"/>
</dbReference>
<protein>
    <submittedName>
        <fullName evidence="4">Maleylacetoacetate isomerase</fullName>
    </submittedName>
</protein>
<gene>
    <name evidence="4" type="ORF">Aam_062_007</name>
</gene>
<dbReference type="Gene3D" id="3.40.30.10">
    <property type="entry name" value="Glutaredoxin"/>
    <property type="match status" value="1"/>
</dbReference>
<dbReference type="STRING" id="1120923.SAMN02746095_03136"/>
<comment type="caution">
    <text evidence="4">The sequence shown here is derived from an EMBL/GenBank/DDBJ whole genome shotgun (WGS) entry which is preliminary data.</text>
</comment>
<accession>A0A0D6PGX4</accession>